<feature type="domain" description="GIY-YIG" evidence="2">
    <location>
        <begin position="219"/>
        <end position="297"/>
    </location>
</feature>
<dbReference type="InterPro" id="IPR036397">
    <property type="entry name" value="RNaseH_sf"/>
</dbReference>
<sequence length="469" mass="50625">MLPVQPTLDAVGTPLSQVTFVVVDLETTGGSARTDAITEIGAVKVRGGEVLGELQTLVDPGCHVPALITRLTGISDQMLRGAPSIAEVLPTFLEFCGDAVLVAHNARFDIGFLKAAAARHQVPWPGPAVLDTVALARRALHRDEVRNHRLGTLAPYLGSRVEPDHRALTDARATVDVLHALLARLGPLGITHMEDLATATDPVPEKRRRRRHLADGLPDAPGVYQFRDARGEVLYVGTATSIRTRVRSYFTAAERRRRMTEMVMLASEVVPVVCGTVLEARVRELRLIAEHAPRYNRRSRHPDRRPWLRLTGEPFPRLVVSRAAPDATGAAWIGPFGGTAAARLAADALHTTFPLRQCSRRIGRRPRPGGSACALAGLGRCGAPCVGEQDIDSYAQVARAAAHAMTTDPTPVIVAHAERLAALAAAERYEEAATYRDQVEAFCRAAARTQRSARLAGQAELVAARRAPS</sequence>
<dbReference type="Gene3D" id="3.30.420.10">
    <property type="entry name" value="Ribonuclease H-like superfamily/Ribonuclease H"/>
    <property type="match status" value="1"/>
</dbReference>
<dbReference type="NCBIfam" id="TIGR00573">
    <property type="entry name" value="dnaq"/>
    <property type="match status" value="1"/>
</dbReference>
<dbReference type="GO" id="GO:0006260">
    <property type="term" value="P:DNA replication"/>
    <property type="evidence" value="ECO:0007669"/>
    <property type="project" value="InterPro"/>
</dbReference>
<dbReference type="CDD" id="cd06127">
    <property type="entry name" value="DEDDh"/>
    <property type="match status" value="1"/>
</dbReference>
<dbReference type="SMART" id="SM00479">
    <property type="entry name" value="EXOIII"/>
    <property type="match status" value="1"/>
</dbReference>
<protein>
    <recommendedName>
        <fullName evidence="2">GIY-YIG domain-containing protein</fullName>
    </recommendedName>
</protein>
<dbReference type="InterPro" id="IPR006054">
    <property type="entry name" value="DnaQ"/>
</dbReference>
<dbReference type="GO" id="GO:0003677">
    <property type="term" value="F:DNA binding"/>
    <property type="evidence" value="ECO:0007669"/>
    <property type="project" value="InterPro"/>
</dbReference>
<dbReference type="Pfam" id="PF00929">
    <property type="entry name" value="RNase_T"/>
    <property type="match status" value="1"/>
</dbReference>
<proteinExistence type="predicted"/>
<dbReference type="RefSeq" id="WP_035059804.1">
    <property type="nucleotide sequence ID" value="NZ_AXCZ01000061.1"/>
</dbReference>
<keyword evidence="4" id="KW-1185">Reference proteome</keyword>
<feature type="non-terminal residue" evidence="3">
    <location>
        <position position="469"/>
    </location>
</feature>
<dbReference type="CDD" id="cd10434">
    <property type="entry name" value="GIY-YIG_UvrC_Cho"/>
    <property type="match status" value="1"/>
</dbReference>
<dbReference type="GO" id="GO:0003887">
    <property type="term" value="F:DNA-directed DNA polymerase activity"/>
    <property type="evidence" value="ECO:0007669"/>
    <property type="project" value="InterPro"/>
</dbReference>
<dbReference type="SMART" id="SM00465">
    <property type="entry name" value="GIYc"/>
    <property type="match status" value="1"/>
</dbReference>
<evidence type="ECO:0000313" key="3">
    <source>
        <dbReference type="EMBL" id="KGM13164.1"/>
    </source>
</evidence>
<dbReference type="InterPro" id="IPR047296">
    <property type="entry name" value="GIY-YIG_UvrC_Cho"/>
</dbReference>
<name>A0A0A0C1B0_9CELL</name>
<dbReference type="InterPro" id="IPR012337">
    <property type="entry name" value="RNaseH-like_sf"/>
</dbReference>
<evidence type="ECO:0000313" key="4">
    <source>
        <dbReference type="Proteomes" id="UP000054314"/>
    </source>
</evidence>
<dbReference type="NCBIfam" id="NF005905">
    <property type="entry name" value="PRK07883.1-3"/>
    <property type="match status" value="1"/>
</dbReference>
<keyword evidence="1" id="KW-0269">Exonuclease</keyword>
<comment type="caution">
    <text evidence="3">The sequence shown here is derived from an EMBL/GenBank/DDBJ whole genome shotgun (WGS) entry which is preliminary data.</text>
</comment>
<evidence type="ECO:0000259" key="2">
    <source>
        <dbReference type="PROSITE" id="PS50164"/>
    </source>
</evidence>
<dbReference type="GO" id="GO:0006289">
    <property type="term" value="P:nucleotide-excision repair"/>
    <property type="evidence" value="ECO:0007669"/>
    <property type="project" value="InterPro"/>
</dbReference>
<dbReference type="Pfam" id="PF01541">
    <property type="entry name" value="GIY-YIG"/>
    <property type="match status" value="1"/>
</dbReference>
<dbReference type="InterPro" id="IPR000305">
    <property type="entry name" value="GIY-YIG_endonuc"/>
</dbReference>
<dbReference type="NCBIfam" id="NF005907">
    <property type="entry name" value="PRK07883.1-5"/>
    <property type="match status" value="1"/>
</dbReference>
<dbReference type="OrthoDB" id="9803913at2"/>
<gene>
    <name evidence="3" type="ORF">N869_15615</name>
</gene>
<dbReference type="PROSITE" id="PS50164">
    <property type="entry name" value="GIY_YIG"/>
    <property type="match status" value="1"/>
</dbReference>
<dbReference type="Gene3D" id="3.40.1440.10">
    <property type="entry name" value="GIY-YIG endonuclease"/>
    <property type="match status" value="1"/>
</dbReference>
<dbReference type="GO" id="GO:0004527">
    <property type="term" value="F:exonuclease activity"/>
    <property type="evidence" value="ECO:0007669"/>
    <property type="project" value="UniProtKB-KW"/>
</dbReference>
<keyword evidence="1" id="KW-0540">Nuclease</keyword>
<keyword evidence="1" id="KW-0378">Hydrolase</keyword>
<reference evidence="3 4" key="1">
    <citation type="submission" date="2013-08" db="EMBL/GenBank/DDBJ databases">
        <title>Genome sequencing of Cellulomonas bogoriensis 69B4.</title>
        <authorList>
            <person name="Chen F."/>
            <person name="Li Y."/>
            <person name="Wang G."/>
        </authorList>
    </citation>
    <scope>NUCLEOTIDE SEQUENCE [LARGE SCALE GENOMIC DNA]</scope>
    <source>
        <strain evidence="3 4">69B4</strain>
    </source>
</reference>
<dbReference type="InterPro" id="IPR050066">
    <property type="entry name" value="UvrABC_protein_C"/>
</dbReference>
<organism evidence="3 4">
    <name type="scientific">Cellulomonas bogoriensis 69B4 = DSM 16987</name>
    <dbReference type="NCBI Taxonomy" id="1386082"/>
    <lineage>
        <taxon>Bacteria</taxon>
        <taxon>Bacillati</taxon>
        <taxon>Actinomycetota</taxon>
        <taxon>Actinomycetes</taxon>
        <taxon>Micrococcales</taxon>
        <taxon>Cellulomonadaceae</taxon>
        <taxon>Cellulomonas</taxon>
    </lineage>
</organism>
<dbReference type="FunFam" id="3.30.420.10:FF:000045">
    <property type="entry name" value="3'-5' exonuclease DinG"/>
    <property type="match status" value="1"/>
</dbReference>
<dbReference type="InterPro" id="IPR035901">
    <property type="entry name" value="GIY-YIG_endonuc_sf"/>
</dbReference>
<dbReference type="EMBL" id="AXCZ01000061">
    <property type="protein sequence ID" value="KGM13164.1"/>
    <property type="molecule type" value="Genomic_DNA"/>
</dbReference>
<dbReference type="SUPFAM" id="SSF82771">
    <property type="entry name" value="GIY-YIG endonuclease"/>
    <property type="match status" value="1"/>
</dbReference>
<dbReference type="InterPro" id="IPR013520">
    <property type="entry name" value="Ribonucl_H"/>
</dbReference>
<evidence type="ECO:0000256" key="1">
    <source>
        <dbReference type="ARBA" id="ARBA00022839"/>
    </source>
</evidence>
<dbReference type="PANTHER" id="PTHR30562">
    <property type="entry name" value="UVRC/OXIDOREDUCTASE"/>
    <property type="match status" value="1"/>
</dbReference>
<dbReference type="AlphaFoldDB" id="A0A0A0C1B0"/>
<accession>A0A0A0C1B0</accession>
<dbReference type="PANTHER" id="PTHR30562:SF1">
    <property type="entry name" value="UVRABC SYSTEM PROTEIN C"/>
    <property type="match status" value="1"/>
</dbReference>
<dbReference type="GO" id="GO:0009380">
    <property type="term" value="C:excinuclease repair complex"/>
    <property type="evidence" value="ECO:0007669"/>
    <property type="project" value="TreeGrafter"/>
</dbReference>
<dbReference type="Proteomes" id="UP000054314">
    <property type="component" value="Unassembled WGS sequence"/>
</dbReference>
<dbReference type="SUPFAM" id="SSF53098">
    <property type="entry name" value="Ribonuclease H-like"/>
    <property type="match status" value="1"/>
</dbReference>